<dbReference type="KEGG" id="sxi:SXIM_31360"/>
<name>A0A0F7FVF2_9ACTN</name>
<dbReference type="AlphaFoldDB" id="A0A0F7FVF2"/>
<organism evidence="2 3">
    <name type="scientific">Streptomyces xiamenensis</name>
    <dbReference type="NCBI Taxonomy" id="408015"/>
    <lineage>
        <taxon>Bacteria</taxon>
        <taxon>Bacillati</taxon>
        <taxon>Actinomycetota</taxon>
        <taxon>Actinomycetes</taxon>
        <taxon>Kitasatosporales</taxon>
        <taxon>Streptomycetaceae</taxon>
        <taxon>Streptomyces</taxon>
    </lineage>
</organism>
<feature type="region of interest" description="Disordered" evidence="1">
    <location>
        <begin position="37"/>
        <end position="72"/>
    </location>
</feature>
<dbReference type="Proteomes" id="UP000034034">
    <property type="component" value="Chromosome"/>
</dbReference>
<evidence type="ECO:0000256" key="1">
    <source>
        <dbReference type="SAM" id="MobiDB-lite"/>
    </source>
</evidence>
<evidence type="ECO:0000313" key="2">
    <source>
        <dbReference type="EMBL" id="AKG44520.1"/>
    </source>
</evidence>
<accession>A0A0F7FVF2</accession>
<gene>
    <name evidence="2" type="ORF">SXIM_31360</name>
</gene>
<protein>
    <submittedName>
        <fullName evidence="2">Uncharacterized protein</fullName>
    </submittedName>
</protein>
<dbReference type="EMBL" id="CP009922">
    <property type="protein sequence ID" value="AKG44520.1"/>
    <property type="molecule type" value="Genomic_DNA"/>
</dbReference>
<evidence type="ECO:0000313" key="3">
    <source>
        <dbReference type="Proteomes" id="UP000034034"/>
    </source>
</evidence>
<dbReference type="STRING" id="408015.SXIM_31360"/>
<reference evidence="2" key="1">
    <citation type="submission" date="2019-08" db="EMBL/GenBank/DDBJ databases">
        <title>Complete genome sequence of a mangrove-derived Streptomyces xiamenensis.</title>
        <authorList>
            <person name="Xu J."/>
        </authorList>
    </citation>
    <scope>NUCLEOTIDE SEQUENCE</scope>
    <source>
        <strain evidence="2">318</strain>
    </source>
</reference>
<keyword evidence="3" id="KW-1185">Reference proteome</keyword>
<proteinExistence type="predicted"/>
<dbReference type="HOGENOM" id="CLU_2720780_0_0_11"/>
<sequence>MSGGVNRLLLGHGWWPPAYRRRRCARVHVRPWTRCTGCGPHPATAGAAAQKGLPFRQTPRPPRRAGRAAGAG</sequence>